<evidence type="ECO:0000313" key="3">
    <source>
        <dbReference type="Proteomes" id="UP001194098"/>
    </source>
</evidence>
<name>A0AAW3W430_CLOBE</name>
<dbReference type="CDD" id="cd00077">
    <property type="entry name" value="HDc"/>
    <property type="match status" value="1"/>
</dbReference>
<protein>
    <submittedName>
        <fullName evidence="2">HD-GYP domain-containing protein</fullName>
    </submittedName>
</protein>
<dbReference type="InterPro" id="IPR006675">
    <property type="entry name" value="HDIG_dom"/>
</dbReference>
<dbReference type="NCBIfam" id="TIGR00277">
    <property type="entry name" value="HDIG"/>
    <property type="match status" value="1"/>
</dbReference>
<proteinExistence type="predicted"/>
<reference evidence="2" key="1">
    <citation type="submission" date="2020-04" db="EMBL/GenBank/DDBJ databases">
        <authorList>
            <person name="Brown S."/>
        </authorList>
    </citation>
    <scope>NUCLEOTIDE SEQUENCE</scope>
    <source>
        <strain evidence="2">DJ015</strain>
    </source>
</reference>
<dbReference type="SUPFAM" id="SSF109604">
    <property type="entry name" value="HD-domain/PDEase-like"/>
    <property type="match status" value="1"/>
</dbReference>
<evidence type="ECO:0000259" key="1">
    <source>
        <dbReference type="PROSITE" id="PS51832"/>
    </source>
</evidence>
<dbReference type="Gene3D" id="1.10.3210.10">
    <property type="entry name" value="Hypothetical protein af1432"/>
    <property type="match status" value="1"/>
</dbReference>
<dbReference type="PROSITE" id="PS51832">
    <property type="entry name" value="HD_GYP"/>
    <property type="match status" value="1"/>
</dbReference>
<reference evidence="2" key="2">
    <citation type="journal article" date="2022" name="Nat. Biotechnol.">
        <title>Carbon-negative production of acetone and isopropanol by gas fermentation at industrial pilot scale.</title>
        <authorList>
            <person name="Liew F.E."/>
            <person name="Nogle R."/>
            <person name="Abdalla T."/>
            <person name="Rasor B.J."/>
            <person name="Canter C."/>
            <person name="Jensen R.O."/>
            <person name="Wang L."/>
            <person name="Strutz J."/>
            <person name="Chirania P."/>
            <person name="De Tissera S."/>
            <person name="Mueller A.P."/>
            <person name="Ruan Z."/>
            <person name="Gao A."/>
            <person name="Tran L."/>
            <person name="Engle N.L."/>
            <person name="Bromley J.C."/>
            <person name="Daniell J."/>
            <person name="Conrado R."/>
            <person name="Tschaplinski T.J."/>
            <person name="Giannone R.J."/>
            <person name="Hettich R.L."/>
            <person name="Karim A.S."/>
            <person name="Simpson S.D."/>
            <person name="Brown S.D."/>
            <person name="Leang C."/>
            <person name="Jewett M.C."/>
            <person name="Kopke M."/>
        </authorList>
    </citation>
    <scope>NUCLEOTIDE SEQUENCE</scope>
    <source>
        <strain evidence="2">DJ015</strain>
    </source>
</reference>
<gene>
    <name evidence="2" type="ORF">HGI39_01915</name>
</gene>
<dbReference type="AlphaFoldDB" id="A0AAW3W430"/>
<dbReference type="InterPro" id="IPR003607">
    <property type="entry name" value="HD/PDEase_dom"/>
</dbReference>
<dbReference type="RefSeq" id="WP_341273840.1">
    <property type="nucleotide sequence ID" value="NZ_JABAGV010000003.1"/>
</dbReference>
<sequence>MLEQQNDDIYHDIIKSMIATLEAKDFYTYGHSTRVADMAYNLGKVLGMTEEELELIHIAGDLHDIGKIGVPDNILNKPDSLEMDEWELMKKHSYIGYNILSKASTFKDISRIVLYHHERWDGKGYPKGLKEEEIPLASRILAVCDSIDAMKSDRPYRKSISDEICRDEIKKNKGIMYDSKIAECMLKNWNKIVNELYN</sequence>
<accession>A0AAW3W430</accession>
<dbReference type="SMART" id="SM00471">
    <property type="entry name" value="HDc"/>
    <property type="match status" value="1"/>
</dbReference>
<dbReference type="Pfam" id="PF13487">
    <property type="entry name" value="HD_5"/>
    <property type="match status" value="1"/>
</dbReference>
<feature type="domain" description="HD-GYP" evidence="1">
    <location>
        <begin position="6"/>
        <end position="198"/>
    </location>
</feature>
<dbReference type="EMBL" id="JABAGV010000003">
    <property type="protein sequence ID" value="MBC2473479.1"/>
    <property type="molecule type" value="Genomic_DNA"/>
</dbReference>
<dbReference type="InterPro" id="IPR037522">
    <property type="entry name" value="HD_GYP_dom"/>
</dbReference>
<dbReference type="Proteomes" id="UP001194098">
    <property type="component" value="Unassembled WGS sequence"/>
</dbReference>
<comment type="caution">
    <text evidence="2">The sequence shown here is derived from an EMBL/GenBank/DDBJ whole genome shotgun (WGS) entry which is preliminary data.</text>
</comment>
<dbReference type="PANTHER" id="PTHR43155:SF2">
    <property type="entry name" value="CYCLIC DI-GMP PHOSPHODIESTERASE PA4108"/>
    <property type="match status" value="1"/>
</dbReference>
<evidence type="ECO:0000313" key="2">
    <source>
        <dbReference type="EMBL" id="MBC2473479.1"/>
    </source>
</evidence>
<dbReference type="PANTHER" id="PTHR43155">
    <property type="entry name" value="CYCLIC DI-GMP PHOSPHODIESTERASE PA4108-RELATED"/>
    <property type="match status" value="1"/>
</dbReference>
<organism evidence="2 3">
    <name type="scientific">Clostridium beijerinckii</name>
    <name type="common">Clostridium MP</name>
    <dbReference type="NCBI Taxonomy" id="1520"/>
    <lineage>
        <taxon>Bacteria</taxon>
        <taxon>Bacillati</taxon>
        <taxon>Bacillota</taxon>
        <taxon>Clostridia</taxon>
        <taxon>Eubacteriales</taxon>
        <taxon>Clostridiaceae</taxon>
        <taxon>Clostridium</taxon>
    </lineage>
</organism>